<name>A0ABU2ZMH8_9ALTE</name>
<gene>
    <name evidence="1" type="ORF">RM552_02005</name>
</gene>
<sequence length="328" mass="37409">MRMHQGNIIEFGEDTQPMLMVVVDTEEEFDWNAPPDRSQVGVKHMEQLHLTHDICVDFGLSPCYVIDYAIANQKPSIDVLSNYHQLNQCEIGAHLHPWVNPPFEETLSTANMYPGNLDANLELYKLKNLQAKIAENFGFTPHIYKAGRYGFGPNTLKTLEKLGFSIDLSYCPPINHTKDGGPNYSYIDSLPFVFNDSKVLEIPISGGFTGKLGNLSRSMFDLAKELENFRVPGILARTQLLDRLILSPEGYTSDEHIKLTKHLFNKGHRLFTWSFHSPTVIPGNTDYVTSKQEQQVYLDSFKRFFDFFFNQLNGRAVTPTEIYAMTEK</sequence>
<organism evidence="1 2">
    <name type="scientific">Glaciecola petra</name>
    <dbReference type="NCBI Taxonomy" id="3075602"/>
    <lineage>
        <taxon>Bacteria</taxon>
        <taxon>Pseudomonadati</taxon>
        <taxon>Pseudomonadota</taxon>
        <taxon>Gammaproteobacteria</taxon>
        <taxon>Alteromonadales</taxon>
        <taxon>Alteromonadaceae</taxon>
        <taxon>Glaciecola</taxon>
    </lineage>
</organism>
<keyword evidence="2" id="KW-1185">Reference proteome</keyword>
<dbReference type="Gene3D" id="3.20.20.370">
    <property type="entry name" value="Glycoside hydrolase/deacetylase"/>
    <property type="match status" value="1"/>
</dbReference>
<dbReference type="RefSeq" id="WP_311367123.1">
    <property type="nucleotide sequence ID" value="NZ_JAVRHX010000001.1"/>
</dbReference>
<dbReference type="CDD" id="cd10935">
    <property type="entry name" value="CE4_WalW"/>
    <property type="match status" value="1"/>
</dbReference>
<reference evidence="1 2" key="1">
    <citation type="submission" date="2023-09" db="EMBL/GenBank/DDBJ databases">
        <authorList>
            <person name="Rey-Velasco X."/>
        </authorList>
    </citation>
    <scope>NUCLEOTIDE SEQUENCE [LARGE SCALE GENOMIC DNA]</scope>
    <source>
        <strain evidence="1 2">P117</strain>
    </source>
</reference>
<protein>
    <submittedName>
        <fullName evidence="1">Polysaccharide deacetylase family protein</fullName>
    </submittedName>
</protein>
<accession>A0ABU2ZMH8</accession>
<proteinExistence type="predicted"/>
<dbReference type="Proteomes" id="UP001253545">
    <property type="component" value="Unassembled WGS sequence"/>
</dbReference>
<dbReference type="EMBL" id="JAVRHX010000001">
    <property type="protein sequence ID" value="MDT0593616.1"/>
    <property type="molecule type" value="Genomic_DNA"/>
</dbReference>
<evidence type="ECO:0000313" key="1">
    <source>
        <dbReference type="EMBL" id="MDT0593616.1"/>
    </source>
</evidence>
<evidence type="ECO:0000313" key="2">
    <source>
        <dbReference type="Proteomes" id="UP001253545"/>
    </source>
</evidence>
<comment type="caution">
    <text evidence="1">The sequence shown here is derived from an EMBL/GenBank/DDBJ whole genome shotgun (WGS) entry which is preliminary data.</text>
</comment>